<dbReference type="NCBIfam" id="TIGR03296">
    <property type="entry name" value="M6dom_TIGR03296"/>
    <property type="match status" value="1"/>
</dbReference>
<feature type="domain" description="Immune inhibitor A-like metallopeptidase VEG" evidence="4">
    <location>
        <begin position="626"/>
        <end position="787"/>
    </location>
</feature>
<evidence type="ECO:0000259" key="3">
    <source>
        <dbReference type="Pfam" id="PF05547"/>
    </source>
</evidence>
<evidence type="ECO:0000313" key="6">
    <source>
        <dbReference type="Proteomes" id="UP001595904"/>
    </source>
</evidence>
<keyword evidence="2" id="KW-0732">Signal</keyword>
<dbReference type="PANTHER" id="PTHR41775">
    <property type="entry name" value="SECRETED PROTEIN-RELATED"/>
    <property type="match status" value="1"/>
</dbReference>
<feature type="region of interest" description="Disordered" evidence="1">
    <location>
        <begin position="46"/>
        <end position="99"/>
    </location>
</feature>
<feature type="signal peptide" evidence="2">
    <location>
        <begin position="1"/>
        <end position="29"/>
    </location>
</feature>
<feature type="domain" description="Peptidase M6-like" evidence="3">
    <location>
        <begin position="112"/>
        <end position="423"/>
    </location>
</feature>
<dbReference type="InterPro" id="IPR048665">
    <property type="entry name" value="InhA-like_VEG"/>
</dbReference>
<evidence type="ECO:0000259" key="4">
    <source>
        <dbReference type="Pfam" id="PF20774"/>
    </source>
</evidence>
<evidence type="ECO:0000256" key="2">
    <source>
        <dbReference type="SAM" id="SignalP"/>
    </source>
</evidence>
<feature type="chain" id="PRO_5045062467" evidence="2">
    <location>
        <begin position="30"/>
        <end position="812"/>
    </location>
</feature>
<dbReference type="Pfam" id="PF20774">
    <property type="entry name" value="InhA-like_VEG"/>
    <property type="match status" value="1"/>
</dbReference>
<name>A0ABV8T532_9GAMM</name>
<feature type="compositionally biased region" description="Basic and acidic residues" evidence="1">
    <location>
        <begin position="51"/>
        <end position="78"/>
    </location>
</feature>
<dbReference type="Pfam" id="PF20773">
    <property type="entry name" value="InhA-like_MAM"/>
    <property type="match status" value="1"/>
</dbReference>
<organism evidence="5 6">
    <name type="scientific">Steroidobacter flavus</name>
    <dbReference type="NCBI Taxonomy" id="1842136"/>
    <lineage>
        <taxon>Bacteria</taxon>
        <taxon>Pseudomonadati</taxon>
        <taxon>Pseudomonadota</taxon>
        <taxon>Gammaproteobacteria</taxon>
        <taxon>Steroidobacterales</taxon>
        <taxon>Steroidobacteraceae</taxon>
        <taxon>Steroidobacter</taxon>
    </lineage>
</organism>
<gene>
    <name evidence="5" type="ORF">ACFPN2_35130</name>
</gene>
<reference evidence="6" key="1">
    <citation type="journal article" date="2019" name="Int. J. Syst. Evol. Microbiol.">
        <title>The Global Catalogue of Microorganisms (GCM) 10K type strain sequencing project: providing services to taxonomists for standard genome sequencing and annotation.</title>
        <authorList>
            <consortium name="The Broad Institute Genomics Platform"/>
            <consortium name="The Broad Institute Genome Sequencing Center for Infectious Disease"/>
            <person name="Wu L."/>
            <person name="Ma J."/>
        </authorList>
    </citation>
    <scope>NUCLEOTIDE SEQUENCE [LARGE SCALE GENOMIC DNA]</scope>
    <source>
        <strain evidence="6">CGMCC 1.10759</strain>
    </source>
</reference>
<dbReference type="EMBL" id="JBHSDU010000015">
    <property type="protein sequence ID" value="MFC4314352.1"/>
    <property type="molecule type" value="Genomic_DNA"/>
</dbReference>
<keyword evidence="6" id="KW-1185">Reference proteome</keyword>
<dbReference type="InterPro" id="IPR008757">
    <property type="entry name" value="Peptidase_M6-like_domain"/>
</dbReference>
<evidence type="ECO:0000256" key="1">
    <source>
        <dbReference type="SAM" id="MobiDB-lite"/>
    </source>
</evidence>
<evidence type="ECO:0000313" key="5">
    <source>
        <dbReference type="EMBL" id="MFC4314352.1"/>
    </source>
</evidence>
<accession>A0ABV8T532</accession>
<dbReference type="SUPFAM" id="SSF55486">
    <property type="entry name" value="Metalloproteases ('zincins'), catalytic domain"/>
    <property type="match status" value="1"/>
</dbReference>
<feature type="compositionally biased region" description="Polar residues" evidence="1">
    <location>
        <begin position="82"/>
        <end position="92"/>
    </location>
</feature>
<dbReference type="RefSeq" id="WP_380605459.1">
    <property type="nucleotide sequence ID" value="NZ_JBHSDU010000015.1"/>
</dbReference>
<dbReference type="Proteomes" id="UP001595904">
    <property type="component" value="Unassembled WGS sequence"/>
</dbReference>
<dbReference type="PANTHER" id="PTHR41775:SF1">
    <property type="entry name" value="PEPTIDASE M6-LIKE DOMAIN-CONTAINING PROTEIN"/>
    <property type="match status" value="1"/>
</dbReference>
<comment type="caution">
    <text evidence="5">The sequence shown here is derived from an EMBL/GenBank/DDBJ whole genome shotgun (WGS) entry which is preliminary data.</text>
</comment>
<dbReference type="Pfam" id="PF05547">
    <property type="entry name" value="Peptidase_M6"/>
    <property type="match status" value="1"/>
</dbReference>
<proteinExistence type="predicted"/>
<sequence>MCEPSRQPRRWLIPFFSLCIGLTTTAALAQESILSAPGETAPPGFAVKGRASADDVPHPAGERRREMRKQGLEEKVRAEATGQASSQLTGQSFGQGGRKVHRIGRGKYQGKYIELERESEDLIFTVLGEFGTQIHPALGGLPGPVHNQIPEPDRTVDNSTIWAPDFSRTYFEQLLFSEKPGAISMRNFYIELSSNRYTVDGEVTDWVPVPYNANRYDDDVTYNCTFPGLPGAYPCAGVWLFLRDALNGWYNAQIAAGKTQAQINAELAKFDVWDRNDYDGDGNFDEPDGYIDHFQAVHAGMGEEVGGGVQGGAAIWSHRWFAYYNMAGLLGPDNNKAGGVRIGNSNYWVGDYTVEPENGGVGVFSHEFGHDLDLPDLYDTNGGDNSTGFWTLMSSGSYGNDGKTDIGSKPVHMGAWEKLQLGWLNYEVAHAGKKSEHKLGPATYNTRQAQALITVLPDNVLGAYAGNAFYYSGSGALLDTTMLRTVTLPTGTASFSAQVQFDIEQDWDYAYLVVVAGGVTHFVPTSLSTTTDPNEQNFGNGITGSTAFEWVPISANLTEFAGQTVQIGFRYWTDGFTNGLGLMVDDIQITGQQTDGAEVTVPWVYSPPSSGFRSVQGDLGSFFNAYVAEFRQYKGYDKSLRTGPYVFGDLNSPALQDWVTHFPYQEGLLISYWDTRLGDNNTSAHPGLGLILPIDAHPTPLTREAGVVWSSRYQSFDSPFGLERTDRLKLRRLGVDYDYPSQRGVPVFDDRVQHWRAESPAAGVKNPNTETLIQVKSVSRDGSIMEVEVKPARRGHRPREWVWDHKRWNWWD</sequence>
<protein>
    <submittedName>
        <fullName evidence="5">Immune inhibitor A domain-containing protein</fullName>
    </submittedName>
</protein>